<feature type="region of interest" description="Disordered" evidence="9">
    <location>
        <begin position="1696"/>
        <end position="1814"/>
    </location>
</feature>
<dbReference type="GO" id="GO:0061578">
    <property type="term" value="F:K63-linked deubiquitinase activity"/>
    <property type="evidence" value="ECO:0007669"/>
    <property type="project" value="InterPro"/>
</dbReference>
<dbReference type="SUPFAM" id="SSF140856">
    <property type="entry name" value="USP8 N-terminal domain-like"/>
    <property type="match status" value="1"/>
</dbReference>
<dbReference type="InterPro" id="IPR018328">
    <property type="entry name" value="Rad4_beta-hairpin_dom3"/>
</dbReference>
<feature type="compositionally biased region" description="Polar residues" evidence="9">
    <location>
        <begin position="101"/>
        <end position="113"/>
    </location>
</feature>
<dbReference type="Gene3D" id="3.90.70.80">
    <property type="match status" value="1"/>
</dbReference>
<feature type="domain" description="WAPL" evidence="12">
    <location>
        <begin position="707"/>
        <end position="1215"/>
    </location>
</feature>
<sequence length="2425" mass="271981">MTILPKKKGGSKDSRSQSHDHSSSSSNSGSLNVEEAALIGLRNAQHATVDSPTVPRRPVSHSAYDLPEGESVFFGSGSRKRLATVNPGRQERGHRAKQKNLSHTLPSTSTAPVKQGYNSEDEYDEELNTGVDEDQLDRNFEDALKKAKGFIIKKMKADGACLFRAVDYFSQFVTESFSDYIARKSLSYAHGNHIEMQAMAELFNRPIEVYQYNIEPINTFLSNKNTNDPPIRLSYHRSIHYNSVVDPFKATIGVGLGLPQYFPGLAERNLMDDARLISERDVIEEAMLKDKMDATDWEATDEQLQEQIACESYLQWLADERKRHGNVAEDAKGANSSKDSSATEDNVSSKLPPACGDTAQDLTSQPSTSQFLLNDYNLTGWNAEEELLNHVLALSQQEYIDSLSHKRESEDSACCSSSRDAGQSTANIEYPQSEDSGDSNHCKTYAKVKGLNGCSRVAHETKADTASALFDAVLEDIKSHESCAKTSSSVVADKAKFGNKFKNLVSETAATSHADFSEAEALPDSQDSQKSFSRGIANICLNEEAGSPSVDAGLSSPVSTATCSKRFFSDKHGQFASSVSPPKRKATQLKEDLQVDASSVYSFEEEEEDKVGSTEDAADVECPTKFLTSKTWKSVYQHKWNTDSSSPNAKSSNKTTFTKKEVNAAKAKHDMTAPLVSVSKFHGVRQRKTVKSLVFGEEISQNKTQCIRKEKPLYTVVRNVKQAHECHESGEAQEYNDDVVYLLGALSEENTSNMRCLSLITLLQKCVSAAFRNFLKAHGYAKRVLHALKDVHGNDCLALATACLFYLLARDRLCLVVDECSLGLLVNLVKPMKVDETNEEFLKCKEKIWKVLCDWRTEVESSNIRKVLIMFDLTEKNLNTSFLALESLVFISSRSDSDAFKQEMRLNGGVEIAARRVADETKKISQAKGDEACIYPLLCLQRALRILENVTTKASQNKGYLVTNDSLGMLDSLLTLFDFCLNGIIAKEKSLPDVEDKNSPSAQVSSLLLIVFSELFRLLCNLSNNNEICCSKLSASGGFIRRCVECVTFYIPRYLPESKRYDMQILFMSFVINYIEHHQSGRRVVIQSEVQLLDGDKVISLPTVQALTRLFSQRIANAQSADDEMNNEIEGSSQTTAKSLDMQQKSFQETVKAALVIASKHMEECTVAAHVGLILGLLMQEDESIVSGIQHGMPGGTFKPVIETLEKFLDFMKEANVSDAGAERTITSPKMLVKEITSEASNIQFYPNIAMKKYARSAGELYFIAGVYELDNNVELAYRSYTRFIVLLVDHFPKHPEYSKFCREERDEYKKLMKNVRDAFDAAERLKVELTKQCELQYMNALQKQANEAKNAKEQQREHKVTSTSENSDYNHALSSNSAVSHGRVSNYYSQHDRVTPPAVVAPSTSSSVSVDMLRDNDASNDTYSTFNVDDLIELENANNRTTVGIPPAVVENLQAAECSSSRPPKPTFDRSTKPKLKTKTTTTSTPVRPPLPVVAPAPSSTPVSKYSGLQPVIIPKNLVFRFLDAAALNTAQEIETCGILSGKLIQSSFVVTHVIVPKQSGTSNSCIAHHEEEMFTLQDDLGLITLGWIHTHPTQSAFLSSVDLHTHCSYQLLFPEAVAIVCAPKHNEIGVFMLTSPYGLRVIANCKRTGFHPHSQNPPVFQMPSLLPRRGARKRSQARTCESAGKIDDSLGTVVGNESHVQSNARLTKQLKGKRQKRKQKQLLSLKQKHDDEDSKRSKRKRQRDSELNDRKKRKKGDSDKLQLSSSVVDDDDGEHSKLANAKMPGKISGCKSRKKCDKTNDHSGDVMDKKRGRKRIAKVKQVETSSSDSSEWEDVKDVEIFDRPSTSSATLQLHLKEPENPSASKKKTLLQRLVAKVTKLARIRRHKVYLLAEIAHGIFLSKCCSDEQVRATAMSLVPIEMDVRKPELRTRNFASKFIRWFHKNYPLKYLEPCGSLNRLFAVEDDIGKNLQYLSALRDALALMFVLLWLCVLPTCLISTEVPVTEKLNEKEEHVKRKKLNADRADQDELGVSVERKVADCQSIPPNYMCSATAHYCFAFDNEHAVRDVTIRYASNYGTVDFRRRRLSDSWFQLTLDSFQPANQLRNRLEDLFLERMLIEKPLPKKRSDYKNHPLYVLKRDLLKFEALYPADVQPVGYIGQDAVYPRSAVVKLNGKEAWIREARVIKANEQPYKVTIPKEQRVDRPLNLYGIWQTEPYIPKPAEDGIIPRNEYGNVELYQMSMLPPGTVYMTQPGLLSIARKLDIDCAPAVVGWEFHCRSSHPIIEGCVVCKEHQEILEAAWLEEQAHIAAKEKEVSIETGDLNICIVLRAWLYRVARKTRRALKNWRKMVRSMLIKAKVEKKFLPSTKRAGSELSQSDRKLINNNQQNSSSASTSVEDLNKSAWPQCRHQFDMHFNVEERLSD</sequence>
<feature type="region of interest" description="Disordered" evidence="9">
    <location>
        <begin position="44"/>
        <end position="63"/>
    </location>
</feature>
<dbReference type="Pfam" id="PF10403">
    <property type="entry name" value="BHD_1"/>
    <property type="match status" value="1"/>
</dbReference>
<feature type="domain" description="OTU" evidence="11">
    <location>
        <begin position="150"/>
        <end position="247"/>
    </location>
</feature>
<dbReference type="CDD" id="cd08066">
    <property type="entry name" value="MPN_AMSH_like"/>
    <property type="match status" value="1"/>
</dbReference>
<dbReference type="PANTHER" id="PTHR12135">
    <property type="entry name" value="DNA REPAIR PROTEIN XP-C / RAD4"/>
    <property type="match status" value="1"/>
</dbReference>
<dbReference type="Gene3D" id="3.30.200.90">
    <property type="match status" value="1"/>
</dbReference>
<dbReference type="CDD" id="cd22752">
    <property type="entry name" value="OTU_OTUD5-like"/>
    <property type="match status" value="1"/>
</dbReference>
<evidence type="ECO:0000259" key="11">
    <source>
        <dbReference type="PROSITE" id="PS50802"/>
    </source>
</evidence>
<feature type="domain" description="MPN" evidence="10">
    <location>
        <begin position="1513"/>
        <end position="1641"/>
    </location>
</feature>
<feature type="compositionally biased region" description="Basic and acidic residues" evidence="9">
    <location>
        <begin position="1799"/>
        <end position="1811"/>
    </location>
</feature>
<dbReference type="InterPro" id="IPR038765">
    <property type="entry name" value="Papain-like_cys_pep_sf"/>
</dbReference>
<dbReference type="SMART" id="SM01032">
    <property type="entry name" value="BHD_3"/>
    <property type="match status" value="1"/>
</dbReference>
<evidence type="ECO:0000259" key="12">
    <source>
        <dbReference type="PROSITE" id="PS51271"/>
    </source>
</evidence>
<reference evidence="13 14" key="1">
    <citation type="submission" date="2015-01" db="EMBL/GenBank/DDBJ databases">
        <title>Evolution of Trichinella species and genotypes.</title>
        <authorList>
            <person name="Korhonen P.K."/>
            <person name="Edoardo P."/>
            <person name="Giuseppe L.R."/>
            <person name="Gasser R.B."/>
        </authorList>
    </citation>
    <scope>NUCLEOTIDE SEQUENCE [LARGE SCALE GENOMIC DNA]</scope>
    <source>
        <strain evidence="13">ISS470</strain>
    </source>
</reference>
<dbReference type="SMART" id="SM01031">
    <property type="entry name" value="BHD_2"/>
    <property type="match status" value="1"/>
</dbReference>
<dbReference type="GO" id="GO:0140492">
    <property type="term" value="F:metal-dependent deubiquitinase activity"/>
    <property type="evidence" value="ECO:0007669"/>
    <property type="project" value="InterPro"/>
</dbReference>
<dbReference type="InterPro" id="IPR044098">
    <property type="entry name" value="STAMBP/STALP-like_MPN"/>
</dbReference>
<feature type="region of interest" description="Disordered" evidence="9">
    <location>
        <begin position="1652"/>
        <end position="1684"/>
    </location>
</feature>
<dbReference type="GO" id="GO:0000111">
    <property type="term" value="C:nucleotide-excision repair factor 2 complex"/>
    <property type="evidence" value="ECO:0007669"/>
    <property type="project" value="TreeGrafter"/>
</dbReference>
<dbReference type="Gene3D" id="3.90.260.10">
    <property type="entry name" value="Transglutaminase-like"/>
    <property type="match status" value="1"/>
</dbReference>
<dbReference type="FunFam" id="3.30.70.2460:FF:000001">
    <property type="entry name" value="DNA repair protein Rad4 family"/>
    <property type="match status" value="1"/>
</dbReference>
<dbReference type="GO" id="GO:0006298">
    <property type="term" value="P:mismatch repair"/>
    <property type="evidence" value="ECO:0007669"/>
    <property type="project" value="TreeGrafter"/>
</dbReference>
<dbReference type="InterPro" id="IPR042488">
    <property type="entry name" value="Rad4_BHD3_sf"/>
</dbReference>
<dbReference type="InterPro" id="IPR011989">
    <property type="entry name" value="ARM-like"/>
</dbReference>
<dbReference type="SUPFAM" id="SSF54001">
    <property type="entry name" value="Cysteine proteinases"/>
    <property type="match status" value="2"/>
</dbReference>
<dbReference type="GO" id="GO:0070536">
    <property type="term" value="P:protein K63-linked deubiquitination"/>
    <property type="evidence" value="ECO:0007669"/>
    <property type="project" value="InterPro"/>
</dbReference>
<dbReference type="InterPro" id="IPR037518">
    <property type="entry name" value="MPN"/>
</dbReference>
<dbReference type="Pfam" id="PF03835">
    <property type="entry name" value="Rad4"/>
    <property type="match status" value="1"/>
</dbReference>
<dbReference type="PROSITE" id="PS50802">
    <property type="entry name" value="OTU"/>
    <property type="match status" value="1"/>
</dbReference>
<dbReference type="Gene3D" id="1.25.10.10">
    <property type="entry name" value="Leucine-rich Repeat Variant"/>
    <property type="match status" value="1"/>
</dbReference>
<evidence type="ECO:0000256" key="2">
    <source>
        <dbReference type="ARBA" id="ARBA00004123"/>
    </source>
</evidence>
<feature type="region of interest" description="Disordered" evidence="9">
    <location>
        <begin position="327"/>
        <end position="366"/>
    </location>
</feature>
<dbReference type="InterPro" id="IPR022771">
    <property type="entry name" value="WAPL_C"/>
</dbReference>
<feature type="compositionally biased region" description="Basic and acidic residues" evidence="9">
    <location>
        <begin position="1350"/>
        <end position="1361"/>
    </location>
</feature>
<dbReference type="Pfam" id="PF08969">
    <property type="entry name" value="USP8_dimer"/>
    <property type="match status" value="1"/>
</dbReference>
<feature type="compositionally biased region" description="Polar residues" evidence="9">
    <location>
        <begin position="1362"/>
        <end position="1379"/>
    </location>
</feature>
<dbReference type="InterPro" id="IPR036985">
    <property type="entry name" value="Transglutaminase-like_sf"/>
</dbReference>
<feature type="region of interest" description="Disordered" evidence="9">
    <location>
        <begin position="413"/>
        <end position="439"/>
    </location>
</feature>
<dbReference type="GO" id="GO:0003697">
    <property type="term" value="F:single-stranded DNA binding"/>
    <property type="evidence" value="ECO:0007669"/>
    <property type="project" value="TreeGrafter"/>
</dbReference>
<keyword evidence="14" id="KW-1185">Reference proteome</keyword>
<dbReference type="EMBL" id="JYDT01000025">
    <property type="protein sequence ID" value="KRY90008.1"/>
    <property type="molecule type" value="Genomic_DNA"/>
</dbReference>
<feature type="compositionally biased region" description="Basic and acidic residues" evidence="9">
    <location>
        <begin position="10"/>
        <end position="22"/>
    </location>
</feature>
<keyword evidence="5" id="KW-0227">DNA damage</keyword>
<comment type="subcellular location">
    <subcellularLocation>
        <location evidence="2">Nucleus</location>
    </subcellularLocation>
</comment>
<comment type="similarity">
    <text evidence="4">Belongs to the peptidase M67C family.</text>
</comment>
<dbReference type="Gene3D" id="3.40.140.10">
    <property type="entry name" value="Cytidine Deaminase, domain 2"/>
    <property type="match status" value="1"/>
</dbReference>
<dbReference type="Pfam" id="PF10405">
    <property type="entry name" value="BHD_3"/>
    <property type="match status" value="1"/>
</dbReference>
<comment type="caution">
    <text evidence="13">The sequence shown here is derived from an EMBL/GenBank/DDBJ whole genome shotgun (WGS) entry which is preliminary data.</text>
</comment>
<dbReference type="InterPro" id="IPR018327">
    <property type="entry name" value="BHD_2"/>
</dbReference>
<dbReference type="Proteomes" id="UP000054995">
    <property type="component" value="Unassembled WGS sequence"/>
</dbReference>
<evidence type="ECO:0000256" key="1">
    <source>
        <dbReference type="ARBA" id="ARBA00001947"/>
    </source>
</evidence>
<name>A0A0V1FVH1_TRIPS</name>
<feature type="compositionally biased region" description="Low complexity" evidence="9">
    <location>
        <begin position="2385"/>
        <end position="2395"/>
    </location>
</feature>
<dbReference type="Pfam" id="PF01398">
    <property type="entry name" value="JAB"/>
    <property type="match status" value="1"/>
</dbReference>
<dbReference type="GO" id="GO:0006289">
    <property type="term" value="P:nucleotide-excision repair"/>
    <property type="evidence" value="ECO:0007669"/>
    <property type="project" value="InterPro"/>
</dbReference>
<dbReference type="PANTHER" id="PTHR12135:SF0">
    <property type="entry name" value="DNA REPAIR PROTEIN COMPLEMENTING XP-C CELLS"/>
    <property type="match status" value="1"/>
</dbReference>
<protein>
    <submittedName>
        <fullName evidence="13">OTU domain-containing protein 5-A</fullName>
    </submittedName>
</protein>
<comment type="similarity">
    <text evidence="3">Belongs to the XPC family.</text>
</comment>
<evidence type="ECO:0000313" key="14">
    <source>
        <dbReference type="Proteomes" id="UP000054995"/>
    </source>
</evidence>
<evidence type="ECO:0000313" key="13">
    <source>
        <dbReference type="EMBL" id="KRY90008.1"/>
    </source>
</evidence>
<dbReference type="InterPro" id="IPR018326">
    <property type="entry name" value="Rad4_beta-hairpin_dom1"/>
</dbReference>
<keyword evidence="7" id="KW-0234">DNA repair</keyword>
<evidence type="ECO:0000256" key="4">
    <source>
        <dbReference type="ARBA" id="ARBA00010981"/>
    </source>
</evidence>
<dbReference type="PROSITE" id="PS50249">
    <property type="entry name" value="MPN"/>
    <property type="match status" value="1"/>
</dbReference>
<proteinExistence type="inferred from homology"/>
<dbReference type="Gene3D" id="1.20.58.80">
    <property type="entry name" value="Phosphotransferase system, lactose/cellobiose-type IIA subunit"/>
    <property type="match status" value="1"/>
</dbReference>
<comment type="cofactor">
    <cofactor evidence="1">
        <name>Zn(2+)</name>
        <dbReference type="ChEBI" id="CHEBI:29105"/>
    </cofactor>
</comment>
<dbReference type="Gene3D" id="3.30.70.2460">
    <property type="entry name" value="Rad4, beta-hairpin domain BHD3"/>
    <property type="match status" value="1"/>
</dbReference>
<feature type="compositionally biased region" description="Polar residues" evidence="9">
    <location>
        <begin position="414"/>
        <end position="427"/>
    </location>
</feature>
<dbReference type="InterPro" id="IPR003323">
    <property type="entry name" value="OTU_dom"/>
</dbReference>
<evidence type="ECO:0000256" key="9">
    <source>
        <dbReference type="SAM" id="MobiDB-lite"/>
    </source>
</evidence>
<evidence type="ECO:0000256" key="7">
    <source>
        <dbReference type="ARBA" id="ARBA00023204"/>
    </source>
</evidence>
<dbReference type="InterPro" id="IPR018325">
    <property type="entry name" value="Rad4/PNGase_transGLS-fold"/>
</dbReference>
<feature type="region of interest" description="Disordered" evidence="9">
    <location>
        <begin position="1"/>
        <end position="35"/>
    </location>
</feature>
<feature type="compositionally biased region" description="Polar residues" evidence="9">
    <location>
        <begin position="334"/>
        <end position="349"/>
    </location>
</feature>
<organism evidence="13 14">
    <name type="scientific">Trichinella pseudospiralis</name>
    <name type="common">Parasitic roundworm</name>
    <dbReference type="NCBI Taxonomy" id="6337"/>
    <lineage>
        <taxon>Eukaryota</taxon>
        <taxon>Metazoa</taxon>
        <taxon>Ecdysozoa</taxon>
        <taxon>Nematoda</taxon>
        <taxon>Enoplea</taxon>
        <taxon>Dorylaimia</taxon>
        <taxon>Trichinellida</taxon>
        <taxon>Trichinellidae</taxon>
        <taxon>Trichinella</taxon>
    </lineage>
</organism>
<dbReference type="OrthoDB" id="300780at2759"/>
<accession>A0A0V1FVH1</accession>
<feature type="region of interest" description="Disordered" evidence="9">
    <location>
        <begin position="86"/>
        <end position="113"/>
    </location>
</feature>
<evidence type="ECO:0000256" key="6">
    <source>
        <dbReference type="ARBA" id="ARBA00022786"/>
    </source>
</evidence>
<dbReference type="InterPro" id="IPR004583">
    <property type="entry name" value="DNA_repair_Rad4"/>
</dbReference>
<keyword evidence="6" id="KW-0833">Ubl conjugation pathway</keyword>
<dbReference type="SUPFAM" id="SSF102712">
    <property type="entry name" value="JAB1/MPN domain"/>
    <property type="match status" value="1"/>
</dbReference>
<evidence type="ECO:0000256" key="8">
    <source>
        <dbReference type="ARBA" id="ARBA00023242"/>
    </source>
</evidence>
<feature type="region of interest" description="Disordered" evidence="9">
    <location>
        <begin position="2370"/>
        <end position="2401"/>
    </location>
</feature>
<dbReference type="GO" id="GO:0071942">
    <property type="term" value="C:XPC complex"/>
    <property type="evidence" value="ECO:0007669"/>
    <property type="project" value="TreeGrafter"/>
</dbReference>
<gene>
    <name evidence="13" type="primary">otud5a</name>
    <name evidence="13" type="ORF">T4D_7194</name>
</gene>
<dbReference type="SMART" id="SM01030">
    <property type="entry name" value="BHD_1"/>
    <property type="match status" value="1"/>
</dbReference>
<evidence type="ECO:0000256" key="3">
    <source>
        <dbReference type="ARBA" id="ARBA00009525"/>
    </source>
</evidence>
<dbReference type="InterPro" id="IPR012502">
    <property type="entry name" value="WAPL_dom"/>
</dbReference>
<evidence type="ECO:0000256" key="5">
    <source>
        <dbReference type="ARBA" id="ARBA00022763"/>
    </source>
</evidence>
<dbReference type="PROSITE" id="PS51271">
    <property type="entry name" value="WAPL"/>
    <property type="match status" value="1"/>
</dbReference>
<dbReference type="GO" id="GO:0003684">
    <property type="term" value="F:damaged DNA binding"/>
    <property type="evidence" value="ECO:0007669"/>
    <property type="project" value="InterPro"/>
</dbReference>
<dbReference type="Gene3D" id="2.20.20.110">
    <property type="entry name" value="Rad4, beta-hairpin domain BHD1"/>
    <property type="match status" value="1"/>
</dbReference>
<dbReference type="GO" id="GO:0005737">
    <property type="term" value="C:cytoplasm"/>
    <property type="evidence" value="ECO:0007669"/>
    <property type="project" value="TreeGrafter"/>
</dbReference>
<evidence type="ECO:0000259" key="10">
    <source>
        <dbReference type="PROSITE" id="PS50249"/>
    </source>
</evidence>
<dbReference type="InterPro" id="IPR000555">
    <property type="entry name" value="JAMM/MPN+_dom"/>
</dbReference>
<keyword evidence="8" id="KW-0539">Nucleus</keyword>
<dbReference type="InterPro" id="IPR015063">
    <property type="entry name" value="USP8_dimer"/>
</dbReference>
<feature type="region of interest" description="Disordered" evidence="9">
    <location>
        <begin position="1347"/>
        <end position="1379"/>
    </location>
</feature>
<dbReference type="Pfam" id="PF07814">
    <property type="entry name" value="WAPL"/>
    <property type="match status" value="1"/>
</dbReference>
<feature type="region of interest" description="Disordered" evidence="9">
    <location>
        <begin position="1456"/>
        <end position="1501"/>
    </location>
</feature>
<dbReference type="SMART" id="SM00232">
    <property type="entry name" value="JAB_MPN"/>
    <property type="match status" value="1"/>
</dbReference>
<feature type="compositionally biased region" description="Basic residues" evidence="9">
    <location>
        <begin position="1710"/>
        <end position="1722"/>
    </location>
</feature>